<dbReference type="RefSeq" id="WP_344669304.1">
    <property type="nucleotide sequence ID" value="NZ_BAAAQN010000045.1"/>
</dbReference>
<keyword evidence="3" id="KW-1185">Reference proteome</keyword>
<name>A0ABN2V2D7_9ACTN</name>
<dbReference type="Gene3D" id="3.40.50.1820">
    <property type="entry name" value="alpha/beta hydrolase"/>
    <property type="match status" value="1"/>
</dbReference>
<dbReference type="InterPro" id="IPR029058">
    <property type="entry name" value="AB_hydrolase_fold"/>
</dbReference>
<organism evidence="2 3">
    <name type="scientific">Catenulispora yoronensis</name>
    <dbReference type="NCBI Taxonomy" id="450799"/>
    <lineage>
        <taxon>Bacteria</taxon>
        <taxon>Bacillati</taxon>
        <taxon>Actinomycetota</taxon>
        <taxon>Actinomycetes</taxon>
        <taxon>Catenulisporales</taxon>
        <taxon>Catenulisporaceae</taxon>
        <taxon>Catenulispora</taxon>
    </lineage>
</organism>
<dbReference type="Proteomes" id="UP001500751">
    <property type="component" value="Unassembled WGS sequence"/>
</dbReference>
<gene>
    <name evidence="2" type="ORF">GCM10009839_62860</name>
</gene>
<keyword evidence="2" id="KW-0378">Hydrolase</keyword>
<dbReference type="PANTHER" id="PTHR46623">
    <property type="entry name" value="CARBOXYMETHYLENEBUTENOLIDASE-RELATED"/>
    <property type="match status" value="1"/>
</dbReference>
<dbReference type="InterPro" id="IPR051049">
    <property type="entry name" value="Dienelactone_hydrolase-like"/>
</dbReference>
<protein>
    <submittedName>
        <fullName evidence="2">Dienelactone hydrolase family protein</fullName>
    </submittedName>
</protein>
<dbReference type="EMBL" id="BAAAQN010000045">
    <property type="protein sequence ID" value="GAA2048611.1"/>
    <property type="molecule type" value="Genomic_DNA"/>
</dbReference>
<dbReference type="GO" id="GO:0016787">
    <property type="term" value="F:hydrolase activity"/>
    <property type="evidence" value="ECO:0007669"/>
    <property type="project" value="UniProtKB-KW"/>
</dbReference>
<feature type="domain" description="Dienelactone hydrolase" evidence="1">
    <location>
        <begin position="50"/>
        <end position="248"/>
    </location>
</feature>
<evidence type="ECO:0000259" key="1">
    <source>
        <dbReference type="Pfam" id="PF01738"/>
    </source>
</evidence>
<dbReference type="PANTHER" id="PTHR46623:SF6">
    <property type="entry name" value="ALPHA_BETA-HYDROLASES SUPERFAMILY PROTEIN"/>
    <property type="match status" value="1"/>
</dbReference>
<reference evidence="2 3" key="1">
    <citation type="journal article" date="2019" name="Int. J. Syst. Evol. Microbiol.">
        <title>The Global Catalogue of Microorganisms (GCM) 10K type strain sequencing project: providing services to taxonomists for standard genome sequencing and annotation.</title>
        <authorList>
            <consortium name="The Broad Institute Genomics Platform"/>
            <consortium name="The Broad Institute Genome Sequencing Center for Infectious Disease"/>
            <person name="Wu L."/>
            <person name="Ma J."/>
        </authorList>
    </citation>
    <scope>NUCLEOTIDE SEQUENCE [LARGE SCALE GENOMIC DNA]</scope>
    <source>
        <strain evidence="2 3">JCM 16014</strain>
    </source>
</reference>
<evidence type="ECO:0000313" key="2">
    <source>
        <dbReference type="EMBL" id="GAA2048611.1"/>
    </source>
</evidence>
<dbReference type="InterPro" id="IPR002925">
    <property type="entry name" value="Dienelactn_hydro"/>
</dbReference>
<comment type="caution">
    <text evidence="2">The sequence shown here is derived from an EMBL/GenBank/DDBJ whole genome shotgun (WGS) entry which is preliminary data.</text>
</comment>
<dbReference type="SUPFAM" id="SSF53474">
    <property type="entry name" value="alpha/beta-Hydrolases"/>
    <property type="match status" value="1"/>
</dbReference>
<sequence>MCHETDAQPPRPPGAGTAAQATDIHLTSADGTVFMGRKADPARARHAGGRRAAVVVLPDMRGLHGFYKAFASRLAETGLAAIAIDYYGRVLPDGPREGTPEEMFPLVMGLQAEQVAADVRAASDLLRAEGADAVFTLGFCVGGSHSWNQSAFDQSLAGCIGFYGRPDDCRPYVDRMSVPMLLLGAGADFMSSPEDFHAFDAELGAAGVEHTAVLYDGLPHAFFDSSADDHRQECDDAWHRVLHFIDEHTAQRQAVGA</sequence>
<evidence type="ECO:0000313" key="3">
    <source>
        <dbReference type="Proteomes" id="UP001500751"/>
    </source>
</evidence>
<accession>A0ABN2V2D7</accession>
<dbReference type="Pfam" id="PF01738">
    <property type="entry name" value="DLH"/>
    <property type="match status" value="1"/>
</dbReference>
<proteinExistence type="predicted"/>